<dbReference type="CDD" id="cd00090">
    <property type="entry name" value="HTH_ARSR"/>
    <property type="match status" value="1"/>
</dbReference>
<dbReference type="Gene3D" id="1.10.10.10">
    <property type="entry name" value="Winged helix-like DNA-binding domain superfamily/Winged helix DNA-binding domain"/>
    <property type="match status" value="1"/>
</dbReference>
<dbReference type="GO" id="GO:0003677">
    <property type="term" value="F:DNA binding"/>
    <property type="evidence" value="ECO:0007669"/>
    <property type="project" value="UniProtKB-KW"/>
</dbReference>
<dbReference type="InterPro" id="IPR036390">
    <property type="entry name" value="WH_DNA-bd_sf"/>
</dbReference>
<dbReference type="SMART" id="SM00418">
    <property type="entry name" value="HTH_ARSR"/>
    <property type="match status" value="1"/>
</dbReference>
<organism evidence="5 6">
    <name type="scientific">Vineibacter terrae</name>
    <dbReference type="NCBI Taxonomy" id="2586908"/>
    <lineage>
        <taxon>Bacteria</taxon>
        <taxon>Pseudomonadati</taxon>
        <taxon>Pseudomonadota</taxon>
        <taxon>Alphaproteobacteria</taxon>
        <taxon>Hyphomicrobiales</taxon>
        <taxon>Vineibacter</taxon>
    </lineage>
</organism>
<evidence type="ECO:0000256" key="1">
    <source>
        <dbReference type="ARBA" id="ARBA00023015"/>
    </source>
</evidence>
<dbReference type="PANTHER" id="PTHR43132:SF6">
    <property type="entry name" value="HTH-TYPE TRANSCRIPTIONAL REPRESSOR CZRA"/>
    <property type="match status" value="1"/>
</dbReference>
<dbReference type="Pfam" id="PF01022">
    <property type="entry name" value="HTH_5"/>
    <property type="match status" value="1"/>
</dbReference>
<keyword evidence="6" id="KW-1185">Reference proteome</keyword>
<evidence type="ECO:0000256" key="3">
    <source>
        <dbReference type="ARBA" id="ARBA00023163"/>
    </source>
</evidence>
<proteinExistence type="predicted"/>
<dbReference type="RefSeq" id="WP_147851044.1">
    <property type="nucleotide sequence ID" value="NZ_VDUZ01000049.1"/>
</dbReference>
<dbReference type="EMBL" id="VDUZ01000049">
    <property type="protein sequence ID" value="TXL71064.1"/>
    <property type="molecule type" value="Genomic_DNA"/>
</dbReference>
<dbReference type="NCBIfam" id="NF033788">
    <property type="entry name" value="HTH_metalloreg"/>
    <property type="match status" value="1"/>
</dbReference>
<dbReference type="OrthoDB" id="9796124at2"/>
<dbReference type="InterPro" id="IPR001845">
    <property type="entry name" value="HTH_ArsR_DNA-bd_dom"/>
</dbReference>
<dbReference type="InterPro" id="IPR011991">
    <property type="entry name" value="ArsR-like_HTH"/>
</dbReference>
<accession>A0A5C8PBX8</accession>
<dbReference type="SUPFAM" id="SSF46785">
    <property type="entry name" value="Winged helix' DNA-binding domain"/>
    <property type="match status" value="1"/>
</dbReference>
<feature type="domain" description="HTH arsR-type" evidence="4">
    <location>
        <begin position="14"/>
        <end position="108"/>
    </location>
</feature>
<keyword evidence="2" id="KW-0238">DNA-binding</keyword>
<protein>
    <submittedName>
        <fullName evidence="5">Helix-turn-helix transcriptional regulator</fullName>
    </submittedName>
</protein>
<dbReference type="AlphaFoldDB" id="A0A5C8PBX8"/>
<sequence>MRKPAVKTQPQLALSEDRAQQLADLFRLLGDTSRLRIVAACLQQPTAVSVIAERLELSLSLVSHHLRLLRAARIVRAERQGKNVFYAADDAHIRRVILDMLEHVAEARDED</sequence>
<evidence type="ECO:0000259" key="4">
    <source>
        <dbReference type="PROSITE" id="PS50987"/>
    </source>
</evidence>
<gene>
    <name evidence="5" type="ORF">FHP25_31830</name>
</gene>
<dbReference type="InterPro" id="IPR051011">
    <property type="entry name" value="Metal_resp_trans_reg"/>
</dbReference>
<dbReference type="PRINTS" id="PR00778">
    <property type="entry name" value="HTHARSR"/>
</dbReference>
<keyword evidence="1" id="KW-0805">Transcription regulation</keyword>
<dbReference type="PANTHER" id="PTHR43132">
    <property type="entry name" value="ARSENICAL RESISTANCE OPERON REPRESSOR ARSR-RELATED"/>
    <property type="match status" value="1"/>
</dbReference>
<dbReference type="GO" id="GO:0003700">
    <property type="term" value="F:DNA-binding transcription factor activity"/>
    <property type="evidence" value="ECO:0007669"/>
    <property type="project" value="InterPro"/>
</dbReference>
<reference evidence="5 6" key="1">
    <citation type="submission" date="2019-06" db="EMBL/GenBank/DDBJ databases">
        <title>New taxonomy in bacterial strain CC-CFT640, isolated from vineyard.</title>
        <authorList>
            <person name="Lin S.-Y."/>
            <person name="Tsai C.-F."/>
            <person name="Young C.-C."/>
        </authorList>
    </citation>
    <scope>NUCLEOTIDE SEQUENCE [LARGE SCALE GENOMIC DNA]</scope>
    <source>
        <strain evidence="5 6">CC-CFT640</strain>
    </source>
</reference>
<keyword evidence="3" id="KW-0804">Transcription</keyword>
<name>A0A5C8PBX8_9HYPH</name>
<dbReference type="Proteomes" id="UP000321638">
    <property type="component" value="Unassembled WGS sequence"/>
</dbReference>
<evidence type="ECO:0000313" key="6">
    <source>
        <dbReference type="Proteomes" id="UP000321638"/>
    </source>
</evidence>
<evidence type="ECO:0000313" key="5">
    <source>
        <dbReference type="EMBL" id="TXL71064.1"/>
    </source>
</evidence>
<evidence type="ECO:0000256" key="2">
    <source>
        <dbReference type="ARBA" id="ARBA00023125"/>
    </source>
</evidence>
<comment type="caution">
    <text evidence="5">The sequence shown here is derived from an EMBL/GenBank/DDBJ whole genome shotgun (WGS) entry which is preliminary data.</text>
</comment>
<dbReference type="InterPro" id="IPR036388">
    <property type="entry name" value="WH-like_DNA-bd_sf"/>
</dbReference>
<dbReference type="PROSITE" id="PS50987">
    <property type="entry name" value="HTH_ARSR_2"/>
    <property type="match status" value="1"/>
</dbReference>